<dbReference type="CDD" id="cd07957">
    <property type="entry name" value="Anticodon_Ia_Met"/>
    <property type="match status" value="1"/>
</dbReference>
<keyword evidence="6 10" id="KW-0067">ATP-binding</keyword>
<evidence type="ECO:0000259" key="12">
    <source>
        <dbReference type="Pfam" id="PF19303"/>
    </source>
</evidence>
<dbReference type="RefSeq" id="WP_273941001.1">
    <property type="nucleotide sequence ID" value="NZ_CP097263.1"/>
</dbReference>
<dbReference type="Gene3D" id="3.40.50.620">
    <property type="entry name" value="HUPs"/>
    <property type="match status" value="1"/>
</dbReference>
<proteinExistence type="inferred from homology"/>
<dbReference type="Gene3D" id="1.10.730.10">
    <property type="entry name" value="Isoleucyl-tRNA Synthetase, Domain 1"/>
    <property type="match status" value="1"/>
</dbReference>
<dbReference type="InterPro" id="IPR041872">
    <property type="entry name" value="Anticodon_Met"/>
</dbReference>
<dbReference type="PRINTS" id="PR01041">
    <property type="entry name" value="TRNASYNTHMET"/>
</dbReference>
<dbReference type="InterPro" id="IPR009080">
    <property type="entry name" value="tRNAsynth_Ia_anticodon-bd"/>
</dbReference>
<dbReference type="Proteomes" id="UP001589810">
    <property type="component" value="Unassembled WGS sequence"/>
</dbReference>
<dbReference type="InterPro" id="IPR015413">
    <property type="entry name" value="Methionyl/Leucyl_tRNA_Synth"/>
</dbReference>
<dbReference type="SUPFAM" id="SSF52374">
    <property type="entry name" value="Nucleotidylyl transferase"/>
    <property type="match status" value="1"/>
</dbReference>
<gene>
    <name evidence="13" type="ORF">ACFFH7_13890</name>
</gene>
<comment type="similarity">
    <text evidence="10">Belongs to the class-I aminoacyl-tRNA synthetase family.</text>
</comment>
<protein>
    <recommendedName>
        <fullName evidence="2">methionine--tRNA ligase</fullName>
        <ecNumber evidence="2">6.1.1.10</ecNumber>
    </recommendedName>
    <alternativeName>
        <fullName evidence="9">Methionyl-tRNA synthetase</fullName>
    </alternativeName>
</protein>
<evidence type="ECO:0000256" key="9">
    <source>
        <dbReference type="ARBA" id="ARBA00030904"/>
    </source>
</evidence>
<evidence type="ECO:0000313" key="13">
    <source>
        <dbReference type="EMBL" id="MFC0542583.1"/>
    </source>
</evidence>
<evidence type="ECO:0000256" key="5">
    <source>
        <dbReference type="ARBA" id="ARBA00022741"/>
    </source>
</evidence>
<dbReference type="InterPro" id="IPR023457">
    <property type="entry name" value="Met-tRNA_synth_2"/>
</dbReference>
<keyword evidence="4 10" id="KW-0436">Ligase</keyword>
<dbReference type="InterPro" id="IPR014729">
    <property type="entry name" value="Rossmann-like_a/b/a_fold"/>
</dbReference>
<evidence type="ECO:0000256" key="10">
    <source>
        <dbReference type="RuleBase" id="RU363039"/>
    </source>
</evidence>
<evidence type="ECO:0000256" key="8">
    <source>
        <dbReference type="ARBA" id="ARBA00023146"/>
    </source>
</evidence>
<dbReference type="GO" id="GO:0004825">
    <property type="term" value="F:methionine-tRNA ligase activity"/>
    <property type="evidence" value="ECO:0007669"/>
    <property type="project" value="UniProtKB-EC"/>
</dbReference>
<dbReference type="PANTHER" id="PTHR43326:SF1">
    <property type="entry name" value="METHIONINE--TRNA LIGASE, MITOCHONDRIAL"/>
    <property type="match status" value="1"/>
</dbReference>
<dbReference type="EMBL" id="JBHLUD010000004">
    <property type="protein sequence ID" value="MFC0542583.1"/>
    <property type="molecule type" value="Genomic_DNA"/>
</dbReference>
<dbReference type="Gene3D" id="2.170.220.10">
    <property type="match status" value="1"/>
</dbReference>
<comment type="caution">
    <text evidence="13">The sequence shown here is derived from an EMBL/GenBank/DDBJ whole genome shotgun (WGS) entry which is preliminary data.</text>
</comment>
<dbReference type="InterPro" id="IPR001412">
    <property type="entry name" value="aa-tRNA-synth_I_CS"/>
</dbReference>
<keyword evidence="5 10" id="KW-0547">Nucleotide-binding</keyword>
<dbReference type="PROSITE" id="PS00178">
    <property type="entry name" value="AA_TRNA_LIGASE_I"/>
    <property type="match status" value="1"/>
</dbReference>
<reference evidence="13 14" key="1">
    <citation type="submission" date="2024-09" db="EMBL/GenBank/DDBJ databases">
        <authorList>
            <person name="Sun Q."/>
            <person name="Mori K."/>
        </authorList>
    </citation>
    <scope>NUCLEOTIDE SEQUENCE [LARGE SCALE GENOMIC DNA]</scope>
    <source>
        <strain evidence="13 14">TBRC 1432</strain>
    </source>
</reference>
<keyword evidence="3" id="KW-0963">Cytoplasm</keyword>
<evidence type="ECO:0000256" key="3">
    <source>
        <dbReference type="ARBA" id="ARBA00022490"/>
    </source>
</evidence>
<dbReference type="SUPFAM" id="SSF47323">
    <property type="entry name" value="Anticodon-binding domain of a subclass of class I aminoacyl-tRNA synthetases"/>
    <property type="match status" value="1"/>
</dbReference>
<evidence type="ECO:0000259" key="11">
    <source>
        <dbReference type="Pfam" id="PF09334"/>
    </source>
</evidence>
<sequence>MATFLSTTIPYVNARPHLGHALEFVQADALARHLSRADDVFFSSGTDENSLKNVQSAQRLGEPTAVVVARHAATFAVLTEQLDVTVDRFVRTSVDQDHMTGAAALWRRMAERGDIYSRYYEGVYCVGCEEFRVPADLVNGKCPAHQREPVVVKERNYFFRLSRYQETLATALASGQIRVRPESRRNEMLGLVRGGLTDISISRSTSRAHGWGIPVPGDDSQIMYVWFDALTNYVNALGWVRDDADYGRFWRDAARRIHVLGKDVARFHAVYWPAMLMSAGLPLPTDLVVHGHITLSGQKLSKSLGIVVDPLELVHRYGTEAVRYLMLAEFSPWADAEFTDQRLVTRYNTDLCNGLGNLVDRVTAMVGCYRGGIVPTAGARGPLEISLLATAKSQAASYDEAFDRFDHQEAVRQLTQLVHAANAYVNERAPWAVTDHDVLDTALHTLVEVLRMAARLLGPILPGASSRMAAALGTGDNAKIVVKPHLFPRLELTW</sequence>
<evidence type="ECO:0000256" key="4">
    <source>
        <dbReference type="ARBA" id="ARBA00022598"/>
    </source>
</evidence>
<accession>A0ABV6MQM7</accession>
<feature type="domain" description="Methionyl/Leucyl tRNA synthetase" evidence="11">
    <location>
        <begin position="134"/>
        <end position="362"/>
    </location>
</feature>
<comment type="subcellular location">
    <subcellularLocation>
        <location evidence="1">Cytoplasm</location>
    </subcellularLocation>
</comment>
<evidence type="ECO:0000256" key="6">
    <source>
        <dbReference type="ARBA" id="ARBA00022840"/>
    </source>
</evidence>
<evidence type="ECO:0000256" key="7">
    <source>
        <dbReference type="ARBA" id="ARBA00022917"/>
    </source>
</evidence>
<dbReference type="InterPro" id="IPR033911">
    <property type="entry name" value="MetRS_core"/>
</dbReference>
<dbReference type="Pfam" id="PF09334">
    <property type="entry name" value="tRNA-synt_1g"/>
    <property type="match status" value="1"/>
</dbReference>
<keyword evidence="7 10" id="KW-0648">Protein biosynthesis</keyword>
<keyword evidence="8 10" id="KW-0030">Aminoacyl-tRNA synthetase</keyword>
<evidence type="ECO:0000313" key="14">
    <source>
        <dbReference type="Proteomes" id="UP001589810"/>
    </source>
</evidence>
<feature type="domain" description="Methionyl-tRNA synthetase anticodon-binding" evidence="12">
    <location>
        <begin position="374"/>
        <end position="477"/>
    </location>
</feature>
<dbReference type="EC" id="6.1.1.10" evidence="2"/>
<evidence type="ECO:0000256" key="2">
    <source>
        <dbReference type="ARBA" id="ARBA00012838"/>
    </source>
</evidence>
<dbReference type="Pfam" id="PF19303">
    <property type="entry name" value="Anticodon_3"/>
    <property type="match status" value="1"/>
</dbReference>
<organism evidence="13 14">
    <name type="scientific">Kutzneria chonburiensis</name>
    <dbReference type="NCBI Taxonomy" id="1483604"/>
    <lineage>
        <taxon>Bacteria</taxon>
        <taxon>Bacillati</taxon>
        <taxon>Actinomycetota</taxon>
        <taxon>Actinomycetes</taxon>
        <taxon>Pseudonocardiales</taxon>
        <taxon>Pseudonocardiaceae</taxon>
        <taxon>Kutzneria</taxon>
    </lineage>
</organism>
<keyword evidence="14" id="KW-1185">Reference proteome</keyword>
<evidence type="ECO:0000256" key="1">
    <source>
        <dbReference type="ARBA" id="ARBA00004496"/>
    </source>
</evidence>
<name>A0ABV6MQM7_9PSEU</name>
<dbReference type="PANTHER" id="PTHR43326">
    <property type="entry name" value="METHIONYL-TRNA SYNTHETASE"/>
    <property type="match status" value="1"/>
</dbReference>